<dbReference type="PANTHER" id="PTHR11831">
    <property type="entry name" value="30S 40S RIBOSOMAL PROTEIN"/>
    <property type="match status" value="1"/>
</dbReference>
<dbReference type="EMBL" id="CP006696">
    <property type="protein sequence ID" value="AIC09581.1"/>
    <property type="molecule type" value="Genomic_DNA"/>
</dbReference>
<comment type="function">
    <text evidence="7">With S5 and S12 plays an important role in translational accuracy.</text>
</comment>
<dbReference type="Gene3D" id="3.10.290.10">
    <property type="entry name" value="RNA-binding S4 domain"/>
    <property type="match status" value="1"/>
</dbReference>
<dbReference type="InterPro" id="IPR018079">
    <property type="entry name" value="Ribosomal_uS4_CS"/>
</dbReference>
<evidence type="ECO:0000313" key="11">
    <source>
        <dbReference type="EMBL" id="AIC09581.1"/>
    </source>
</evidence>
<evidence type="ECO:0000256" key="4">
    <source>
        <dbReference type="ARBA" id="ARBA00022980"/>
    </source>
</evidence>
<dbReference type="InterPro" id="IPR005709">
    <property type="entry name" value="Ribosomal_uS4_bac-type"/>
</dbReference>
<evidence type="ECO:0000259" key="10">
    <source>
        <dbReference type="SMART" id="SM01390"/>
    </source>
</evidence>
<feature type="domain" description="RNA-binding S4" evidence="9">
    <location>
        <begin position="97"/>
        <end position="155"/>
    </location>
</feature>
<dbReference type="Pfam" id="PF00163">
    <property type="entry name" value="Ribosomal_S4"/>
    <property type="match status" value="1"/>
</dbReference>
<dbReference type="GO" id="GO:0003735">
    <property type="term" value="F:structural constituent of ribosome"/>
    <property type="evidence" value="ECO:0007669"/>
    <property type="project" value="InterPro"/>
</dbReference>
<dbReference type="PATRIC" id="fig|155920.8.peg.821"/>
<organism evidence="11 12">
    <name type="scientific">Xylella fastidiosa subsp. sandyi Ann-1</name>
    <dbReference type="NCBI Taxonomy" id="155920"/>
    <lineage>
        <taxon>Bacteria</taxon>
        <taxon>Pseudomonadati</taxon>
        <taxon>Pseudomonadota</taxon>
        <taxon>Gammaproteobacteria</taxon>
        <taxon>Lysobacterales</taxon>
        <taxon>Lysobacteraceae</taxon>
        <taxon>Xylella</taxon>
    </lineage>
</organism>
<dbReference type="PROSITE" id="PS00632">
    <property type="entry name" value="RIBOSOMAL_S4"/>
    <property type="match status" value="1"/>
</dbReference>
<dbReference type="GO" id="GO:0019843">
    <property type="term" value="F:rRNA binding"/>
    <property type="evidence" value="ECO:0007669"/>
    <property type="project" value="UniProtKB-UniRule"/>
</dbReference>
<evidence type="ECO:0000256" key="8">
    <source>
        <dbReference type="RuleBase" id="RU003699"/>
    </source>
</evidence>
<evidence type="ECO:0000256" key="7">
    <source>
        <dbReference type="HAMAP-Rule" id="MF_01306"/>
    </source>
</evidence>
<dbReference type="GO" id="GO:0015935">
    <property type="term" value="C:small ribosomal subunit"/>
    <property type="evidence" value="ECO:0007669"/>
    <property type="project" value="InterPro"/>
</dbReference>
<feature type="domain" description="Small ribosomal subunit protein uS4 N-terminal" evidence="10">
    <location>
        <begin position="3"/>
        <end position="96"/>
    </location>
</feature>
<keyword evidence="4 7" id="KW-0689">Ribosomal protein</keyword>
<gene>
    <name evidence="7" type="primary">rpsD</name>
    <name evidence="11" type="ORF">D934_03430</name>
</gene>
<dbReference type="NCBIfam" id="NF003717">
    <property type="entry name" value="PRK05327.1"/>
    <property type="match status" value="1"/>
</dbReference>
<dbReference type="SMART" id="SM00363">
    <property type="entry name" value="S4"/>
    <property type="match status" value="1"/>
</dbReference>
<evidence type="ECO:0000256" key="1">
    <source>
        <dbReference type="ARBA" id="ARBA00007465"/>
    </source>
</evidence>
<keyword evidence="3 7" id="KW-0694">RNA-binding</keyword>
<comment type="subunit">
    <text evidence="7">Part of the 30S ribosomal subunit. Contacts protein S5. The interaction surface between S4 and S5 is involved in control of translational fidelity.</text>
</comment>
<protein>
    <recommendedName>
        <fullName evidence="6 7">Small ribosomal subunit protein uS4</fullName>
    </recommendedName>
</protein>
<dbReference type="GO" id="GO:0042274">
    <property type="term" value="P:ribosomal small subunit biogenesis"/>
    <property type="evidence" value="ECO:0007669"/>
    <property type="project" value="TreeGrafter"/>
</dbReference>
<dbReference type="SUPFAM" id="SSF55174">
    <property type="entry name" value="Alpha-L RNA-binding motif"/>
    <property type="match status" value="1"/>
</dbReference>
<comment type="similarity">
    <text evidence="1 7 8">Belongs to the universal ribosomal protein uS4 family.</text>
</comment>
<dbReference type="InterPro" id="IPR022801">
    <property type="entry name" value="Ribosomal_uS4"/>
</dbReference>
<name>A0A060H877_XYLFS</name>
<dbReference type="InterPro" id="IPR002942">
    <property type="entry name" value="S4_RNA-bd"/>
</dbReference>
<dbReference type="NCBIfam" id="TIGR01017">
    <property type="entry name" value="rpsD_bact"/>
    <property type="match status" value="1"/>
</dbReference>
<evidence type="ECO:0000256" key="3">
    <source>
        <dbReference type="ARBA" id="ARBA00022884"/>
    </source>
</evidence>
<dbReference type="PROSITE" id="PS50889">
    <property type="entry name" value="S4"/>
    <property type="match status" value="1"/>
</dbReference>
<reference evidence="11 12" key="1">
    <citation type="submission" date="2013-08" db="EMBL/GenBank/DDBJ databases">
        <authorList>
            <person name="Stouthamer R."/>
            <person name="Nunney L."/>
        </authorList>
    </citation>
    <scope>NUCLEOTIDE SEQUENCE [LARGE SCALE GENOMIC DNA]</scope>
    <source>
        <strain evidence="12">ann-1</strain>
    </source>
</reference>
<proteinExistence type="inferred from homology"/>
<dbReference type="FunFam" id="1.10.1050.10:FF:000001">
    <property type="entry name" value="30S ribosomal protein S4"/>
    <property type="match status" value="1"/>
</dbReference>
<dbReference type="KEGG" id="xfs:D934_03430"/>
<dbReference type="FunFam" id="3.10.290.10:FF:000001">
    <property type="entry name" value="30S ribosomal protein S4"/>
    <property type="match status" value="1"/>
</dbReference>
<dbReference type="Gene3D" id="1.10.1050.10">
    <property type="entry name" value="Ribosomal Protein S4 Delta 41, Chain A, domain 1"/>
    <property type="match status" value="1"/>
</dbReference>
<dbReference type="RefSeq" id="WP_020852430.1">
    <property type="nucleotide sequence ID" value="NZ_CP006696.1"/>
</dbReference>
<dbReference type="Proteomes" id="UP000027215">
    <property type="component" value="Chromosome"/>
</dbReference>
<keyword evidence="5 7" id="KW-0687">Ribonucleoprotein</keyword>
<dbReference type="HOGENOM" id="CLU_092403_0_1_6"/>
<dbReference type="InterPro" id="IPR036986">
    <property type="entry name" value="S4_RNA-bd_sf"/>
</dbReference>
<dbReference type="CDD" id="cd00165">
    <property type="entry name" value="S4"/>
    <property type="match status" value="1"/>
</dbReference>
<dbReference type="AlphaFoldDB" id="A0A060H877"/>
<evidence type="ECO:0000313" key="12">
    <source>
        <dbReference type="Proteomes" id="UP000027215"/>
    </source>
</evidence>
<evidence type="ECO:0000259" key="9">
    <source>
        <dbReference type="SMART" id="SM00363"/>
    </source>
</evidence>
<accession>A0A060H877</accession>
<sequence>MARYIGPSCKLARREGADLSLKSPSRALDSKCKLEQRPGQHGAVRKSKLSDYASQLREKQKVKRIYGVLERQFRNYYKNASTKKGNTGENLLQLLETRLDNVIYRMGFAVTRPAARQLVSHRSVLVNGKMVNLPSYHVKPGDVVALSQRAQKYLCVQESLTIKDQYGSAFSWIEVDSEKFSGVFKALPDRADLPSDINEALIVELYSK</sequence>
<dbReference type="GO" id="GO:0006412">
    <property type="term" value="P:translation"/>
    <property type="evidence" value="ECO:0007669"/>
    <property type="project" value="UniProtKB-UniRule"/>
</dbReference>
<evidence type="ECO:0000256" key="2">
    <source>
        <dbReference type="ARBA" id="ARBA00022730"/>
    </source>
</evidence>
<evidence type="ECO:0000256" key="6">
    <source>
        <dbReference type="ARBA" id="ARBA00035254"/>
    </source>
</evidence>
<keyword evidence="2 7" id="KW-0699">rRNA-binding</keyword>
<dbReference type="PANTHER" id="PTHR11831:SF4">
    <property type="entry name" value="SMALL RIBOSOMAL SUBUNIT PROTEIN US4M"/>
    <property type="match status" value="1"/>
</dbReference>
<evidence type="ECO:0000256" key="5">
    <source>
        <dbReference type="ARBA" id="ARBA00023274"/>
    </source>
</evidence>
<dbReference type="InterPro" id="IPR001912">
    <property type="entry name" value="Ribosomal_uS4_N"/>
</dbReference>
<dbReference type="Pfam" id="PF01479">
    <property type="entry name" value="S4"/>
    <property type="match status" value="1"/>
</dbReference>
<comment type="function">
    <text evidence="7">One of the primary rRNA binding proteins, it binds directly to 16S rRNA where it nucleates assembly of the body of the 30S subunit.</text>
</comment>
<dbReference type="HAMAP" id="MF_01306_B">
    <property type="entry name" value="Ribosomal_uS4_B"/>
    <property type="match status" value="1"/>
</dbReference>
<dbReference type="SMART" id="SM01390">
    <property type="entry name" value="Ribosomal_S4"/>
    <property type="match status" value="1"/>
</dbReference>